<feature type="region of interest" description="Disordered" evidence="1">
    <location>
        <begin position="80"/>
        <end position="106"/>
    </location>
</feature>
<evidence type="ECO:0000313" key="3">
    <source>
        <dbReference type="Proteomes" id="UP000799324"/>
    </source>
</evidence>
<organism evidence="2 3">
    <name type="scientific">Lophiostoma macrostomum CBS 122681</name>
    <dbReference type="NCBI Taxonomy" id="1314788"/>
    <lineage>
        <taxon>Eukaryota</taxon>
        <taxon>Fungi</taxon>
        <taxon>Dikarya</taxon>
        <taxon>Ascomycota</taxon>
        <taxon>Pezizomycotina</taxon>
        <taxon>Dothideomycetes</taxon>
        <taxon>Pleosporomycetidae</taxon>
        <taxon>Pleosporales</taxon>
        <taxon>Lophiostomataceae</taxon>
        <taxon>Lophiostoma</taxon>
    </lineage>
</organism>
<name>A0A6A6SY95_9PLEO</name>
<sequence>MSRITGHEGMDHPARPLTKLLRHLLPSFQSLSGSLPVSETGAPAHEVYDTEPLSTTQSLFQARRVRIPLGAVLRRISDLPTRTTHVSQTSEPQQSIGSPSPHTSVSSVWQPTIRYLAAAIGMQRRQAVSGSGLQPSSLTACLCEDRIHCAAPTYLYVPVKLSVNPPPQPSIEPSAAAEIDETI</sequence>
<dbReference type="EMBL" id="MU004396">
    <property type="protein sequence ID" value="KAF2652685.1"/>
    <property type="molecule type" value="Genomic_DNA"/>
</dbReference>
<evidence type="ECO:0000256" key="1">
    <source>
        <dbReference type="SAM" id="MobiDB-lite"/>
    </source>
</evidence>
<proteinExistence type="predicted"/>
<keyword evidence="3" id="KW-1185">Reference proteome</keyword>
<reference evidence="2" key="1">
    <citation type="journal article" date="2020" name="Stud. Mycol.">
        <title>101 Dothideomycetes genomes: a test case for predicting lifestyles and emergence of pathogens.</title>
        <authorList>
            <person name="Haridas S."/>
            <person name="Albert R."/>
            <person name="Binder M."/>
            <person name="Bloem J."/>
            <person name="Labutti K."/>
            <person name="Salamov A."/>
            <person name="Andreopoulos B."/>
            <person name="Baker S."/>
            <person name="Barry K."/>
            <person name="Bills G."/>
            <person name="Bluhm B."/>
            <person name="Cannon C."/>
            <person name="Castanera R."/>
            <person name="Culley D."/>
            <person name="Daum C."/>
            <person name="Ezra D."/>
            <person name="Gonzalez J."/>
            <person name="Henrissat B."/>
            <person name="Kuo A."/>
            <person name="Liang C."/>
            <person name="Lipzen A."/>
            <person name="Lutzoni F."/>
            <person name="Magnuson J."/>
            <person name="Mondo S."/>
            <person name="Nolan M."/>
            <person name="Ohm R."/>
            <person name="Pangilinan J."/>
            <person name="Park H.-J."/>
            <person name="Ramirez L."/>
            <person name="Alfaro M."/>
            <person name="Sun H."/>
            <person name="Tritt A."/>
            <person name="Yoshinaga Y."/>
            <person name="Zwiers L.-H."/>
            <person name="Turgeon B."/>
            <person name="Goodwin S."/>
            <person name="Spatafora J."/>
            <person name="Crous P."/>
            <person name="Grigoriev I."/>
        </authorList>
    </citation>
    <scope>NUCLEOTIDE SEQUENCE</scope>
    <source>
        <strain evidence="2">CBS 122681</strain>
    </source>
</reference>
<gene>
    <name evidence="2" type="ORF">K491DRAFT_681166</name>
</gene>
<dbReference type="Proteomes" id="UP000799324">
    <property type="component" value="Unassembled WGS sequence"/>
</dbReference>
<dbReference type="AlphaFoldDB" id="A0A6A6SY95"/>
<evidence type="ECO:0000313" key="2">
    <source>
        <dbReference type="EMBL" id="KAF2652685.1"/>
    </source>
</evidence>
<protein>
    <submittedName>
        <fullName evidence="2">Uncharacterized protein</fullName>
    </submittedName>
</protein>
<accession>A0A6A6SY95</accession>